<evidence type="ECO:0000259" key="12">
    <source>
        <dbReference type="PROSITE" id="PS51164"/>
    </source>
</evidence>
<dbReference type="AlphaFoldDB" id="A0AAD7FBI1"/>
<dbReference type="PROSITE" id="PS51164">
    <property type="entry name" value="CBM1_2"/>
    <property type="match status" value="1"/>
</dbReference>
<dbReference type="InterPro" id="IPR029058">
    <property type="entry name" value="AB_hydrolase_fold"/>
</dbReference>
<comment type="catalytic activity">
    <reaction evidence="8">
        <text>a 4-O-methyl-alpha-D-glucuronosyl ester derivative + H2O = 4-O-methyl-alpha-D-glucuronate derivative + an alcohol + H(+)</text>
        <dbReference type="Rhea" id="RHEA:67452"/>
        <dbReference type="ChEBI" id="CHEBI:15377"/>
        <dbReference type="ChEBI" id="CHEBI:15378"/>
        <dbReference type="ChEBI" id="CHEBI:30879"/>
        <dbReference type="ChEBI" id="CHEBI:171667"/>
        <dbReference type="ChEBI" id="CHEBI:171668"/>
        <dbReference type="EC" id="3.1.1.117"/>
    </reaction>
    <physiologicalReaction direction="left-to-right" evidence="8">
        <dbReference type="Rhea" id="RHEA:67453"/>
    </physiologicalReaction>
</comment>
<proteinExistence type="inferred from homology"/>
<gene>
    <name evidence="13" type="ORF">FB45DRAFT_875903</name>
</gene>
<dbReference type="SUPFAM" id="SSF53474">
    <property type="entry name" value="alpha/beta-Hydrolases"/>
    <property type="match status" value="1"/>
</dbReference>
<keyword evidence="4" id="KW-0964">Secreted</keyword>
<feature type="chain" id="PRO_5041902299" description="(4-O-methyl)-D-glucuronate--lignin esterase" evidence="11">
    <location>
        <begin position="24"/>
        <end position="555"/>
    </location>
</feature>
<keyword evidence="7" id="KW-0439">Lignin degradation</keyword>
<keyword evidence="3" id="KW-0719">Serine esterase</keyword>
<keyword evidence="5 11" id="KW-0732">Signal</keyword>
<feature type="domain" description="CBM1" evidence="12">
    <location>
        <begin position="437"/>
        <end position="474"/>
    </location>
</feature>
<evidence type="ECO:0000256" key="10">
    <source>
        <dbReference type="SAM" id="MobiDB-lite"/>
    </source>
</evidence>
<comment type="caution">
    <text evidence="13">The sequence shown here is derived from an EMBL/GenBank/DDBJ whole genome shotgun (WGS) entry which is preliminary data.</text>
</comment>
<evidence type="ECO:0000256" key="3">
    <source>
        <dbReference type="ARBA" id="ARBA00022487"/>
    </source>
</evidence>
<dbReference type="Pfam" id="PF00734">
    <property type="entry name" value="CBM_1"/>
    <property type="match status" value="1"/>
</dbReference>
<dbReference type="SUPFAM" id="SSF57180">
    <property type="entry name" value="Cellulose-binding domain"/>
    <property type="match status" value="1"/>
</dbReference>
<organism evidence="13 14">
    <name type="scientific">Roridomyces roridus</name>
    <dbReference type="NCBI Taxonomy" id="1738132"/>
    <lineage>
        <taxon>Eukaryota</taxon>
        <taxon>Fungi</taxon>
        <taxon>Dikarya</taxon>
        <taxon>Basidiomycota</taxon>
        <taxon>Agaricomycotina</taxon>
        <taxon>Agaricomycetes</taxon>
        <taxon>Agaricomycetidae</taxon>
        <taxon>Agaricales</taxon>
        <taxon>Marasmiineae</taxon>
        <taxon>Mycenaceae</taxon>
        <taxon>Roridomyces</taxon>
    </lineage>
</organism>
<evidence type="ECO:0000313" key="14">
    <source>
        <dbReference type="Proteomes" id="UP001221142"/>
    </source>
</evidence>
<name>A0AAD7FBI1_9AGAR</name>
<dbReference type="GO" id="GO:0005576">
    <property type="term" value="C:extracellular region"/>
    <property type="evidence" value="ECO:0007669"/>
    <property type="project" value="UniProtKB-SubCell"/>
</dbReference>
<evidence type="ECO:0000256" key="9">
    <source>
        <dbReference type="ARBA" id="ARBA00026105"/>
    </source>
</evidence>
<keyword evidence="6" id="KW-0378">Hydrolase</keyword>
<feature type="signal peptide" evidence="11">
    <location>
        <begin position="1"/>
        <end position="23"/>
    </location>
</feature>
<dbReference type="Proteomes" id="UP001221142">
    <property type="component" value="Unassembled WGS sequence"/>
</dbReference>
<accession>A0AAD7FBI1</accession>
<dbReference type="GO" id="GO:0046274">
    <property type="term" value="P:lignin catabolic process"/>
    <property type="evidence" value="ECO:0007669"/>
    <property type="project" value="UniProtKB-KW"/>
</dbReference>
<dbReference type="Pfam" id="PF22244">
    <property type="entry name" value="GCE_fung"/>
    <property type="match status" value="1"/>
</dbReference>
<evidence type="ECO:0000256" key="2">
    <source>
        <dbReference type="ARBA" id="ARBA00010092"/>
    </source>
</evidence>
<dbReference type="GO" id="GO:0030248">
    <property type="term" value="F:cellulose binding"/>
    <property type="evidence" value="ECO:0007669"/>
    <property type="project" value="InterPro"/>
</dbReference>
<evidence type="ECO:0000313" key="13">
    <source>
        <dbReference type="EMBL" id="KAJ7610089.1"/>
    </source>
</evidence>
<dbReference type="InterPro" id="IPR000254">
    <property type="entry name" value="CBD"/>
</dbReference>
<evidence type="ECO:0000256" key="7">
    <source>
        <dbReference type="ARBA" id="ARBA00023185"/>
    </source>
</evidence>
<keyword evidence="14" id="KW-1185">Reference proteome</keyword>
<comment type="similarity">
    <text evidence="2">Belongs to the carbohydrate esterase 15 (CE15) family.</text>
</comment>
<evidence type="ECO:0000256" key="1">
    <source>
        <dbReference type="ARBA" id="ARBA00004613"/>
    </source>
</evidence>
<evidence type="ECO:0000256" key="8">
    <source>
        <dbReference type="ARBA" id="ARBA00024511"/>
    </source>
</evidence>
<evidence type="ECO:0000256" key="6">
    <source>
        <dbReference type="ARBA" id="ARBA00022801"/>
    </source>
</evidence>
<dbReference type="InterPro" id="IPR035971">
    <property type="entry name" value="CBD_sf"/>
</dbReference>
<dbReference type="InterPro" id="IPR054579">
    <property type="entry name" value="GCE-like_dom"/>
</dbReference>
<protein>
    <recommendedName>
        <fullName evidence="9">(4-O-methyl)-D-glucuronate--lignin esterase</fullName>
        <ecNumber evidence="9">3.1.1.117</ecNumber>
    </recommendedName>
</protein>
<feature type="region of interest" description="Disordered" evidence="10">
    <location>
        <begin position="398"/>
        <end position="428"/>
    </location>
</feature>
<evidence type="ECO:0000256" key="5">
    <source>
        <dbReference type="ARBA" id="ARBA00022729"/>
    </source>
</evidence>
<dbReference type="EMBL" id="JARKIF010000036">
    <property type="protein sequence ID" value="KAJ7610089.1"/>
    <property type="molecule type" value="Genomic_DNA"/>
</dbReference>
<sequence>MFQSRLIQAVFAACVLFAATAKAQCPAIPNLSSYTNTQLPDLFTFADGVTKVQTMADWACRTAEISTLLQQDELGTMPADPTSVTATFSGTTLAITVTDQGKTMTFSPTITFPTSGTAPYPAIIAMGGISIPAPAGVAIINFDNEGMANQDSSPASRGKGLFYNLYGSTASAGATMAWAWAVRRIMDAVESTPAAKINPARVGVSGCSRNGKGALIAGAFEPRIVLTIPQESGSGGTDSWRLSDYIESTGVSTQTASEIIGENVWFSTNFNQFATTSVNKMPVDHHSLAALIAPRGLFVIDNLGYDWLGPFSSWGAMISARTAWTSMGVANNMGISQSANHSHCVFPSTQQSAVTAFVQQFLLGQTANTNIVQTAGTYNLSVPNSQWASWSVPTLTGTSTTTTGQTTTVGSTTSAQSTTGTTTTTTSVVAPPPPTGCLSAHWGQCGGIGWTGCNGCVSGTTCQVLNAFGVSDTASAKSRVRLWRLAQDENDRKDKNLAKTARLAKAKYIAWARQTRLGKTNPSWADDGHLGQATMWLRQDTLKDASRHSMPTEVE</sequence>
<dbReference type="EC" id="3.1.1.117" evidence="9"/>
<dbReference type="GO" id="GO:0005975">
    <property type="term" value="P:carbohydrate metabolic process"/>
    <property type="evidence" value="ECO:0007669"/>
    <property type="project" value="InterPro"/>
</dbReference>
<reference evidence="13" key="1">
    <citation type="submission" date="2023-03" db="EMBL/GenBank/DDBJ databases">
        <title>Massive genome expansion in bonnet fungi (Mycena s.s.) driven by repeated elements and novel gene families across ecological guilds.</title>
        <authorList>
            <consortium name="Lawrence Berkeley National Laboratory"/>
            <person name="Harder C.B."/>
            <person name="Miyauchi S."/>
            <person name="Viragh M."/>
            <person name="Kuo A."/>
            <person name="Thoen E."/>
            <person name="Andreopoulos B."/>
            <person name="Lu D."/>
            <person name="Skrede I."/>
            <person name="Drula E."/>
            <person name="Henrissat B."/>
            <person name="Morin E."/>
            <person name="Kohler A."/>
            <person name="Barry K."/>
            <person name="LaButti K."/>
            <person name="Morin E."/>
            <person name="Salamov A."/>
            <person name="Lipzen A."/>
            <person name="Mereny Z."/>
            <person name="Hegedus B."/>
            <person name="Baldrian P."/>
            <person name="Stursova M."/>
            <person name="Weitz H."/>
            <person name="Taylor A."/>
            <person name="Grigoriev I.V."/>
            <person name="Nagy L.G."/>
            <person name="Martin F."/>
            <person name="Kauserud H."/>
        </authorList>
    </citation>
    <scope>NUCLEOTIDE SEQUENCE</scope>
    <source>
        <strain evidence="13">9284</strain>
    </source>
</reference>
<dbReference type="SMART" id="SM00236">
    <property type="entry name" value="fCBD"/>
    <property type="match status" value="1"/>
</dbReference>
<comment type="subcellular location">
    <subcellularLocation>
        <location evidence="1">Secreted</location>
    </subcellularLocation>
</comment>
<evidence type="ECO:0000256" key="11">
    <source>
        <dbReference type="SAM" id="SignalP"/>
    </source>
</evidence>
<dbReference type="GO" id="GO:0052689">
    <property type="term" value="F:carboxylic ester hydrolase activity"/>
    <property type="evidence" value="ECO:0007669"/>
    <property type="project" value="UniProtKB-KW"/>
</dbReference>
<evidence type="ECO:0000256" key="4">
    <source>
        <dbReference type="ARBA" id="ARBA00022525"/>
    </source>
</evidence>
<dbReference type="Gene3D" id="3.40.50.1820">
    <property type="entry name" value="alpha/beta hydrolase"/>
    <property type="match status" value="1"/>
</dbReference>